<dbReference type="EMBL" id="CP072788">
    <property type="protein sequence ID" value="QTR04513.1"/>
    <property type="molecule type" value="Genomic_DNA"/>
</dbReference>
<dbReference type="EMBL" id="JAFBCL010000001">
    <property type="protein sequence ID" value="MBM7810375.1"/>
    <property type="molecule type" value="Genomic_DNA"/>
</dbReference>
<dbReference type="InterPro" id="IPR050261">
    <property type="entry name" value="FrsA_esterase"/>
</dbReference>
<dbReference type="AlphaFoldDB" id="A0A8T8I0T2"/>
<gene>
    <name evidence="5" type="ORF">J7S33_06460</name>
    <name evidence="4" type="ORF">JOE68_001240</name>
</gene>
<evidence type="ECO:0000313" key="4">
    <source>
        <dbReference type="EMBL" id="MBM7810375.1"/>
    </source>
</evidence>
<evidence type="ECO:0000259" key="3">
    <source>
        <dbReference type="Pfam" id="PF12697"/>
    </source>
</evidence>
<dbReference type="InterPro" id="IPR000073">
    <property type="entry name" value="AB_hydrolase_1"/>
</dbReference>
<dbReference type="Proteomes" id="UP000671828">
    <property type="component" value="Chromosome"/>
</dbReference>
<proteinExistence type="inferred from homology"/>
<dbReference type="Pfam" id="PF12697">
    <property type="entry name" value="Abhydrolase_6"/>
    <property type="match status" value="1"/>
</dbReference>
<reference evidence="4 7" key="1">
    <citation type="submission" date="2021-01" db="EMBL/GenBank/DDBJ databases">
        <title>Sequencing the genomes of 1000 actinobacteria strains.</title>
        <authorList>
            <person name="Klenk H.-P."/>
        </authorList>
    </citation>
    <scope>NUCLEOTIDE SEQUENCE [LARGE SCALE GENOMIC DNA]</scope>
    <source>
        <strain evidence="4 7">DSM 44581</strain>
    </source>
</reference>
<comment type="similarity">
    <text evidence="2">Belongs to the AB hydrolase superfamily. FUS2 hydrolase family.</text>
</comment>
<evidence type="ECO:0000313" key="6">
    <source>
        <dbReference type="Proteomes" id="UP000671828"/>
    </source>
</evidence>
<dbReference type="RefSeq" id="WP_204841354.1">
    <property type="nucleotide sequence ID" value="NZ_JAFBCL010000001.1"/>
</dbReference>
<dbReference type="InterPro" id="IPR029058">
    <property type="entry name" value="AB_hydrolase_fold"/>
</dbReference>
<accession>A0A8T8I0T2</accession>
<dbReference type="PANTHER" id="PTHR22946">
    <property type="entry name" value="DIENELACTONE HYDROLASE DOMAIN-CONTAINING PROTEIN-RELATED"/>
    <property type="match status" value="1"/>
</dbReference>
<keyword evidence="1 5" id="KW-0378">Hydrolase</keyword>
<sequence length="311" mass="33802">MTETARTVAAPRGSAVPATARAWWSALRLGVQDAYRVYHPPAGKPGRTPQQKGLVAEPVHVVTSRDRVRLDGWFVPGDGPHTVVVCHGMGRTKNAVLDHVKLLHEAGHHVLAYDLRNHGASGHDGKVTRMADRFTGDLRDVLRFVAADPRMNRGKLAVLAFSFSTWPAVYALQGGGPPVAAIVCDSGPMHDIPGGFRHFTSLRRASLPEPLRRPGAFALYRKAFTLCGTRMLAVRGWPPPLPSVATRMLFIGGANDPVVPASQVMRVAAEYPAARRWVAPQAQHINAVRLDRDEYRERVTAFLAEAFGGAA</sequence>
<feature type="domain" description="AB hydrolase-1" evidence="3">
    <location>
        <begin position="83"/>
        <end position="295"/>
    </location>
</feature>
<evidence type="ECO:0000313" key="5">
    <source>
        <dbReference type="EMBL" id="QTR04513.1"/>
    </source>
</evidence>
<dbReference type="GO" id="GO:0052689">
    <property type="term" value="F:carboxylic ester hydrolase activity"/>
    <property type="evidence" value="ECO:0007669"/>
    <property type="project" value="UniProtKB-ARBA"/>
</dbReference>
<evidence type="ECO:0000256" key="1">
    <source>
        <dbReference type="ARBA" id="ARBA00022801"/>
    </source>
</evidence>
<evidence type="ECO:0000313" key="7">
    <source>
        <dbReference type="Proteomes" id="UP001195724"/>
    </source>
</evidence>
<keyword evidence="7" id="KW-1185">Reference proteome</keyword>
<reference evidence="5" key="2">
    <citation type="submission" date="2021-04" db="EMBL/GenBank/DDBJ databases">
        <title>Saccharothrix algeriensis WGS.</title>
        <authorList>
            <person name="Stuskova K."/>
            <person name="Hakalova E."/>
            <person name="Tebbal A.B."/>
            <person name="Eichmeier A."/>
        </authorList>
    </citation>
    <scope>NUCLEOTIDE SEQUENCE</scope>
    <source>
        <strain evidence="5">NRRL B-24137</strain>
    </source>
</reference>
<dbReference type="SUPFAM" id="SSF53474">
    <property type="entry name" value="alpha/beta-Hydrolases"/>
    <property type="match status" value="1"/>
</dbReference>
<name>A0A8T8I0T2_9PSEU</name>
<dbReference type="Gene3D" id="3.40.50.1820">
    <property type="entry name" value="alpha/beta hydrolase"/>
    <property type="match status" value="1"/>
</dbReference>
<dbReference type="Proteomes" id="UP001195724">
    <property type="component" value="Unassembled WGS sequence"/>
</dbReference>
<dbReference type="PANTHER" id="PTHR22946:SF9">
    <property type="entry name" value="POLYKETIDE TRANSFERASE AF380"/>
    <property type="match status" value="1"/>
</dbReference>
<organism evidence="5 6">
    <name type="scientific">Saccharothrix algeriensis</name>
    <dbReference type="NCBI Taxonomy" id="173560"/>
    <lineage>
        <taxon>Bacteria</taxon>
        <taxon>Bacillati</taxon>
        <taxon>Actinomycetota</taxon>
        <taxon>Actinomycetes</taxon>
        <taxon>Pseudonocardiales</taxon>
        <taxon>Pseudonocardiaceae</taxon>
        <taxon>Saccharothrix</taxon>
    </lineage>
</organism>
<protein>
    <submittedName>
        <fullName evidence="4">Alpha-beta hydrolase superfamily lysophospholipase</fullName>
    </submittedName>
    <submittedName>
        <fullName evidence="5">Alpha/beta fold hydrolase</fullName>
    </submittedName>
</protein>
<evidence type="ECO:0000256" key="2">
    <source>
        <dbReference type="ARBA" id="ARBA00038115"/>
    </source>
</evidence>